<comment type="caution">
    <text evidence="1">The sequence shown here is derived from an EMBL/GenBank/DDBJ whole genome shotgun (WGS) entry which is preliminary data.</text>
</comment>
<gene>
    <name evidence="1" type="ORF">RPERSI_LOCUS5945</name>
</gene>
<dbReference type="Proteomes" id="UP000789920">
    <property type="component" value="Unassembled WGS sequence"/>
</dbReference>
<reference evidence="1" key="1">
    <citation type="submission" date="2021-06" db="EMBL/GenBank/DDBJ databases">
        <authorList>
            <person name="Kallberg Y."/>
            <person name="Tangrot J."/>
            <person name="Rosling A."/>
        </authorList>
    </citation>
    <scope>NUCLEOTIDE SEQUENCE</scope>
    <source>
        <strain evidence="1">MA461A</strain>
    </source>
</reference>
<evidence type="ECO:0000313" key="1">
    <source>
        <dbReference type="EMBL" id="CAG8601710.1"/>
    </source>
</evidence>
<keyword evidence="2" id="KW-1185">Reference proteome</keyword>
<name>A0ACA9MNG0_9GLOM</name>
<accession>A0ACA9MNG0</accession>
<dbReference type="EMBL" id="CAJVQC010009200">
    <property type="protein sequence ID" value="CAG8601710.1"/>
    <property type="molecule type" value="Genomic_DNA"/>
</dbReference>
<protein>
    <submittedName>
        <fullName evidence="1">7911_t:CDS:1</fullName>
    </submittedName>
</protein>
<proteinExistence type="predicted"/>
<sequence length="91" mass="10572">MEKPEELTISNGALFMVAATDNVLYDNIQDDFVVNDILYNSQDEFDIITDFLYRINQDKYENSNIMNFEGAQHESTVVYNNWNQTINKGAH</sequence>
<evidence type="ECO:0000313" key="2">
    <source>
        <dbReference type="Proteomes" id="UP000789920"/>
    </source>
</evidence>
<organism evidence="1 2">
    <name type="scientific">Racocetra persica</name>
    <dbReference type="NCBI Taxonomy" id="160502"/>
    <lineage>
        <taxon>Eukaryota</taxon>
        <taxon>Fungi</taxon>
        <taxon>Fungi incertae sedis</taxon>
        <taxon>Mucoromycota</taxon>
        <taxon>Glomeromycotina</taxon>
        <taxon>Glomeromycetes</taxon>
        <taxon>Diversisporales</taxon>
        <taxon>Gigasporaceae</taxon>
        <taxon>Racocetra</taxon>
    </lineage>
</organism>